<dbReference type="InterPro" id="IPR032808">
    <property type="entry name" value="DoxX"/>
</dbReference>
<evidence type="ECO:0000256" key="3">
    <source>
        <dbReference type="ARBA" id="ARBA00022989"/>
    </source>
</evidence>
<feature type="transmembrane region" description="Helical" evidence="5">
    <location>
        <begin position="100"/>
        <end position="122"/>
    </location>
</feature>
<keyword evidence="2 5" id="KW-0812">Transmembrane</keyword>
<protein>
    <submittedName>
        <fullName evidence="6">DoxX-like protein</fullName>
    </submittedName>
</protein>
<comment type="caution">
    <text evidence="6">The sequence shown here is derived from an EMBL/GenBank/DDBJ whole genome shotgun (WGS) entry which is preliminary data.</text>
</comment>
<keyword evidence="7" id="KW-1185">Reference proteome</keyword>
<evidence type="ECO:0000313" key="6">
    <source>
        <dbReference type="EMBL" id="TDW87480.1"/>
    </source>
</evidence>
<dbReference type="Pfam" id="PF13564">
    <property type="entry name" value="DoxX_2"/>
    <property type="match status" value="1"/>
</dbReference>
<keyword evidence="4 5" id="KW-0472">Membrane</keyword>
<dbReference type="EMBL" id="SODU01000003">
    <property type="protein sequence ID" value="TDW87480.1"/>
    <property type="molecule type" value="Genomic_DNA"/>
</dbReference>
<comment type="subcellular location">
    <subcellularLocation>
        <location evidence="1">Membrane</location>
        <topology evidence="1">Multi-pass membrane protein</topology>
    </subcellularLocation>
</comment>
<name>A0ABY2FAX7_9ACTN</name>
<evidence type="ECO:0000256" key="2">
    <source>
        <dbReference type="ARBA" id="ARBA00022692"/>
    </source>
</evidence>
<feature type="transmembrane region" description="Helical" evidence="5">
    <location>
        <begin position="61"/>
        <end position="94"/>
    </location>
</feature>
<gene>
    <name evidence="6" type="ORF">EV137_5560</name>
</gene>
<evidence type="ECO:0000256" key="1">
    <source>
        <dbReference type="ARBA" id="ARBA00004141"/>
    </source>
</evidence>
<sequence>MSERVVPGVGRSAARIRTIAVWAVRVALAVQFGAGGAGKVAGSEQMVRMFDDIGAGQWLRVFVGVLEIAGAIGLLVPRLAAAAALGLVALMAGAVVTNVAVLGIAPTVPLVFGVLAAVVAYSRRHQDSRGGRHV</sequence>
<organism evidence="6 7">
    <name type="scientific">Kribbella pratensis</name>
    <dbReference type="NCBI Taxonomy" id="2512112"/>
    <lineage>
        <taxon>Bacteria</taxon>
        <taxon>Bacillati</taxon>
        <taxon>Actinomycetota</taxon>
        <taxon>Actinomycetes</taxon>
        <taxon>Propionibacteriales</taxon>
        <taxon>Kribbellaceae</taxon>
        <taxon>Kribbella</taxon>
    </lineage>
</organism>
<evidence type="ECO:0000256" key="5">
    <source>
        <dbReference type="SAM" id="Phobius"/>
    </source>
</evidence>
<reference evidence="6 7" key="1">
    <citation type="submission" date="2019-03" db="EMBL/GenBank/DDBJ databases">
        <title>Genomic Encyclopedia of Type Strains, Phase III (KMG-III): the genomes of soil and plant-associated and newly described type strains.</title>
        <authorList>
            <person name="Whitman W."/>
        </authorList>
    </citation>
    <scope>NUCLEOTIDE SEQUENCE [LARGE SCALE GENOMIC DNA]</scope>
    <source>
        <strain evidence="6 7">VKMAc-2574</strain>
    </source>
</reference>
<feature type="transmembrane region" description="Helical" evidence="5">
    <location>
        <begin position="20"/>
        <end position="41"/>
    </location>
</feature>
<keyword evidence="3 5" id="KW-1133">Transmembrane helix</keyword>
<evidence type="ECO:0000313" key="7">
    <source>
        <dbReference type="Proteomes" id="UP000295060"/>
    </source>
</evidence>
<evidence type="ECO:0000256" key="4">
    <source>
        <dbReference type="ARBA" id="ARBA00023136"/>
    </source>
</evidence>
<dbReference type="RefSeq" id="WP_134006370.1">
    <property type="nucleotide sequence ID" value="NZ_SODU01000003.1"/>
</dbReference>
<dbReference type="Proteomes" id="UP000295060">
    <property type="component" value="Unassembled WGS sequence"/>
</dbReference>
<accession>A0ABY2FAX7</accession>
<proteinExistence type="predicted"/>